<feature type="region of interest" description="Disordered" evidence="1">
    <location>
        <begin position="62"/>
        <end position="122"/>
    </location>
</feature>
<proteinExistence type="predicted"/>
<reference evidence="2 3" key="1">
    <citation type="submission" date="2019-02" db="EMBL/GenBank/DDBJ databases">
        <title>Genome sequencing of the rare red list fungi Bondarzewia mesenterica.</title>
        <authorList>
            <person name="Buettner E."/>
            <person name="Kellner H."/>
        </authorList>
    </citation>
    <scope>NUCLEOTIDE SEQUENCE [LARGE SCALE GENOMIC DNA]</scope>
    <source>
        <strain evidence="2 3">DSM 108281</strain>
    </source>
</reference>
<feature type="compositionally biased region" description="Basic and acidic residues" evidence="1">
    <location>
        <begin position="27"/>
        <end position="37"/>
    </location>
</feature>
<keyword evidence="3" id="KW-1185">Reference proteome</keyword>
<protein>
    <submittedName>
        <fullName evidence="2">Uncharacterized protein</fullName>
    </submittedName>
</protein>
<dbReference type="Proteomes" id="UP000310158">
    <property type="component" value="Unassembled WGS sequence"/>
</dbReference>
<feature type="compositionally biased region" description="Basic and acidic residues" evidence="1">
    <location>
        <begin position="1"/>
        <end position="17"/>
    </location>
</feature>
<dbReference type="EMBL" id="SGPL01000032">
    <property type="protein sequence ID" value="THH19944.1"/>
    <property type="molecule type" value="Genomic_DNA"/>
</dbReference>
<feature type="compositionally biased region" description="Basic and acidic residues" evidence="1">
    <location>
        <begin position="105"/>
        <end position="121"/>
    </location>
</feature>
<sequence>MSTDTEARSRALREELAQARSQLTAERNQRALEEAAAREQSSQDALSRHQRLMDQLNDLKTLLSGQYDEQVRHRERAERDMAEENRRRSEKEARAAELGNMGSRIEQDRETERARLEEERAAAATKPSTFFLCAVVTVDNREKWWTTSRRNTFAGNPTE</sequence>
<feature type="region of interest" description="Disordered" evidence="1">
    <location>
        <begin position="1"/>
        <end position="49"/>
    </location>
</feature>
<feature type="compositionally biased region" description="Basic and acidic residues" evidence="1">
    <location>
        <begin position="69"/>
        <end position="95"/>
    </location>
</feature>
<evidence type="ECO:0000313" key="2">
    <source>
        <dbReference type="EMBL" id="THH19944.1"/>
    </source>
</evidence>
<gene>
    <name evidence="2" type="ORF">EW146_g1314</name>
</gene>
<dbReference type="AlphaFoldDB" id="A0A4S4M494"/>
<comment type="caution">
    <text evidence="2">The sequence shown here is derived from an EMBL/GenBank/DDBJ whole genome shotgun (WGS) entry which is preliminary data.</text>
</comment>
<evidence type="ECO:0000256" key="1">
    <source>
        <dbReference type="SAM" id="MobiDB-lite"/>
    </source>
</evidence>
<organism evidence="2 3">
    <name type="scientific">Bondarzewia mesenterica</name>
    <dbReference type="NCBI Taxonomy" id="1095465"/>
    <lineage>
        <taxon>Eukaryota</taxon>
        <taxon>Fungi</taxon>
        <taxon>Dikarya</taxon>
        <taxon>Basidiomycota</taxon>
        <taxon>Agaricomycotina</taxon>
        <taxon>Agaricomycetes</taxon>
        <taxon>Russulales</taxon>
        <taxon>Bondarzewiaceae</taxon>
        <taxon>Bondarzewia</taxon>
    </lineage>
</organism>
<name>A0A4S4M494_9AGAM</name>
<accession>A0A4S4M494</accession>
<evidence type="ECO:0000313" key="3">
    <source>
        <dbReference type="Proteomes" id="UP000310158"/>
    </source>
</evidence>